<reference evidence="2" key="1">
    <citation type="submission" date="2022-07" db="EMBL/GenBank/DDBJ databases">
        <title>Draft genome sequence of Zalerion maritima ATCC 34329, a (micro)plastics degrading marine fungus.</title>
        <authorList>
            <person name="Paco A."/>
            <person name="Goncalves M.F.M."/>
            <person name="Rocha-Santos T.A.P."/>
            <person name="Alves A."/>
        </authorList>
    </citation>
    <scope>NUCLEOTIDE SEQUENCE</scope>
    <source>
        <strain evidence="2">ATCC 34329</strain>
    </source>
</reference>
<sequence length="264" mass="28667">MCKRCSKIQEAVEAAGNSTPRGTQEDDESQHDHIMSPITATVSHAMRGKSKANMPVEKQYSDLWSLIFPPGTRSPPSPFIDSILLPRSLRPYRPFLARSIPGLIPPMRKQKDVFFRVLGCKDSPEPNEDDMRIFNNSLLDLLGQVMWEAEQEMCPAAQGTPEKTKVQDSKSPDSSFITLLGDSPLETSMTYDAALAVDPPEDKPNLGDLEGGGISHLPAARGGLERQITSPEVNVHGVWATLDAGSVSFGHHGQAMGGSFAQGD</sequence>
<feature type="region of interest" description="Disordered" evidence="1">
    <location>
        <begin position="12"/>
        <end position="32"/>
    </location>
</feature>
<dbReference type="Proteomes" id="UP001201980">
    <property type="component" value="Unassembled WGS sequence"/>
</dbReference>
<organism evidence="2 3">
    <name type="scientific">Zalerion maritima</name>
    <dbReference type="NCBI Taxonomy" id="339359"/>
    <lineage>
        <taxon>Eukaryota</taxon>
        <taxon>Fungi</taxon>
        <taxon>Dikarya</taxon>
        <taxon>Ascomycota</taxon>
        <taxon>Pezizomycotina</taxon>
        <taxon>Sordariomycetes</taxon>
        <taxon>Lulworthiomycetidae</taxon>
        <taxon>Lulworthiales</taxon>
        <taxon>Lulworthiaceae</taxon>
        <taxon>Zalerion</taxon>
    </lineage>
</organism>
<dbReference type="AlphaFoldDB" id="A0AAD5RLG8"/>
<evidence type="ECO:0000313" key="2">
    <source>
        <dbReference type="EMBL" id="KAJ2897211.1"/>
    </source>
</evidence>
<accession>A0AAD5RLG8</accession>
<evidence type="ECO:0000256" key="1">
    <source>
        <dbReference type="SAM" id="MobiDB-lite"/>
    </source>
</evidence>
<comment type="caution">
    <text evidence="2">The sequence shown here is derived from an EMBL/GenBank/DDBJ whole genome shotgun (WGS) entry which is preliminary data.</text>
</comment>
<name>A0AAD5RLG8_9PEZI</name>
<proteinExistence type="predicted"/>
<gene>
    <name evidence="2" type="ORF">MKZ38_004858</name>
</gene>
<dbReference type="EMBL" id="JAKWBI020000288">
    <property type="protein sequence ID" value="KAJ2897211.1"/>
    <property type="molecule type" value="Genomic_DNA"/>
</dbReference>
<evidence type="ECO:0000313" key="3">
    <source>
        <dbReference type="Proteomes" id="UP001201980"/>
    </source>
</evidence>
<protein>
    <submittedName>
        <fullName evidence="2">Uncharacterized protein</fullName>
    </submittedName>
</protein>
<keyword evidence="3" id="KW-1185">Reference proteome</keyword>